<keyword evidence="1" id="KW-0378">Hydrolase</keyword>
<gene>
    <name evidence="1" type="ORF">PHA72_13715</name>
</gene>
<evidence type="ECO:0000313" key="1">
    <source>
        <dbReference type="EMBL" id="WCE11163.1"/>
    </source>
</evidence>
<dbReference type="SUPFAM" id="SSF109604">
    <property type="entry name" value="HD-domain/PDEase-like"/>
    <property type="match status" value="1"/>
</dbReference>
<organism evidence="1 2">
    <name type="scientific">Enterobacter ludwigii</name>
    <dbReference type="NCBI Taxonomy" id="299767"/>
    <lineage>
        <taxon>Bacteria</taxon>
        <taxon>Pseudomonadati</taxon>
        <taxon>Pseudomonadota</taxon>
        <taxon>Gammaproteobacteria</taxon>
        <taxon>Enterobacterales</taxon>
        <taxon>Enterobacteriaceae</taxon>
        <taxon>Enterobacter</taxon>
        <taxon>Enterobacter cloacae complex</taxon>
    </lineage>
</organism>
<evidence type="ECO:0000313" key="2">
    <source>
        <dbReference type="Proteomes" id="UP001210538"/>
    </source>
</evidence>
<protein>
    <submittedName>
        <fullName evidence="1">HD family hydrolase</fullName>
    </submittedName>
</protein>
<dbReference type="KEGG" id="elg:BH714_08520"/>
<dbReference type="Gene3D" id="1.10.3210.10">
    <property type="entry name" value="Hypothetical protein af1432"/>
    <property type="match status" value="1"/>
</dbReference>
<dbReference type="GeneID" id="45815566"/>
<name>A0AAX3L4Z5_9ENTR</name>
<sequence>MHSATTIVTFSGKKIDFLNLSINDIDIIDIAKGLSNECRFGGQCESFYSVAQHSVLVSYLTPVHLALEGLLHDATEAYIKDFPSPLKKCMPQYINLEKEIESLIRVKFNISSCKASEVKHADRIMLATEARDLGMEKVLDYPSLRDISPSVIIKVVPMLPKAAFSAFLERFAELIER</sequence>
<proteinExistence type="predicted"/>
<reference evidence="1 2" key="1">
    <citation type="submission" date="2023-01" db="EMBL/GenBank/DDBJ databases">
        <title>Genome sequence resource and annotation of Enterobacter ludwigii, an economically important pathogen of seedling wilt with strawberry.</title>
        <authorList>
            <person name="Xie Y."/>
        </authorList>
    </citation>
    <scope>NUCLEOTIDE SEQUENCE [LARGE SCALE GENOMIC DNA]</scope>
    <source>
        <strain evidence="1 2">CM-TZ4</strain>
    </source>
</reference>
<keyword evidence="2" id="KW-1185">Reference proteome</keyword>
<dbReference type="Proteomes" id="UP001210538">
    <property type="component" value="Chromosome"/>
</dbReference>
<dbReference type="AlphaFoldDB" id="A0AAX3L4Z5"/>
<dbReference type="RefSeq" id="WP_025203966.1">
    <property type="nucleotide sequence ID" value="NZ_CAWPLG010000522.1"/>
</dbReference>
<accession>A0AAX3L4Z5</accession>
<dbReference type="EMBL" id="CP116347">
    <property type="protein sequence ID" value="WCE11163.1"/>
    <property type="molecule type" value="Genomic_DNA"/>
</dbReference>
<dbReference type="GO" id="GO:0016787">
    <property type="term" value="F:hydrolase activity"/>
    <property type="evidence" value="ECO:0007669"/>
    <property type="project" value="UniProtKB-KW"/>
</dbReference>